<dbReference type="AlphaFoldDB" id="A0A2M6W586"/>
<dbReference type="EMBL" id="PFBX01000003">
    <property type="protein sequence ID" value="PIT87941.1"/>
    <property type="molecule type" value="Genomic_DNA"/>
</dbReference>
<reference evidence="2" key="1">
    <citation type="submission" date="2017-09" db="EMBL/GenBank/DDBJ databases">
        <title>Depth-based differentiation of microbial function through sediment-hosted aquifers and enrichment of novel symbionts in the deep terrestrial subsurface.</title>
        <authorList>
            <person name="Probst A.J."/>
            <person name="Ladd B."/>
            <person name="Jarett J.K."/>
            <person name="Geller-Mcgrath D.E."/>
            <person name="Sieber C.M.K."/>
            <person name="Emerson J.B."/>
            <person name="Anantharaman K."/>
            <person name="Thomas B.C."/>
            <person name="Malmstrom R."/>
            <person name="Stieglmeier M."/>
            <person name="Klingl A."/>
            <person name="Woyke T."/>
            <person name="Ryan C.M."/>
            <person name="Banfield J.F."/>
        </authorList>
    </citation>
    <scope>NUCLEOTIDE SEQUENCE [LARGE SCALE GENOMIC DNA]</scope>
</reference>
<proteinExistence type="predicted"/>
<organism evidence="1 2">
    <name type="scientific">Candidatus Magasanikbacteria bacterium CG10_big_fil_rev_8_21_14_0_10_40_10</name>
    <dbReference type="NCBI Taxonomy" id="1974648"/>
    <lineage>
        <taxon>Bacteria</taxon>
        <taxon>Candidatus Magasanikiibacteriota</taxon>
    </lineage>
</organism>
<accession>A0A2M6W586</accession>
<dbReference type="Pfam" id="PF18924">
    <property type="entry name" value="DUF5674"/>
    <property type="match status" value="1"/>
</dbReference>
<dbReference type="InterPro" id="IPR043731">
    <property type="entry name" value="DUF5674"/>
</dbReference>
<dbReference type="Proteomes" id="UP000231183">
    <property type="component" value="Unassembled WGS sequence"/>
</dbReference>
<comment type="caution">
    <text evidence="1">The sequence shown here is derived from an EMBL/GenBank/DDBJ whole genome shotgun (WGS) entry which is preliminary data.</text>
</comment>
<name>A0A2M6W586_9BACT</name>
<evidence type="ECO:0000313" key="2">
    <source>
        <dbReference type="Proteomes" id="UP000231183"/>
    </source>
</evidence>
<gene>
    <name evidence="1" type="ORF">COU31_00240</name>
</gene>
<sequence>MKIIDNQISLKELQEVASERFGDMIKVVVDVKKEIMAIGGEMHYDEEQILLQNDSKQENLWGINLYVELTGDEFIEYDSMINIRPNQNNRSRYVEHENIRKLIAGVVGKLIEKK</sequence>
<evidence type="ECO:0000313" key="1">
    <source>
        <dbReference type="EMBL" id="PIT87941.1"/>
    </source>
</evidence>
<protein>
    <submittedName>
        <fullName evidence="1">Uncharacterized protein</fullName>
    </submittedName>
</protein>